<dbReference type="InterPro" id="IPR039218">
    <property type="entry name" value="REM_fam"/>
</dbReference>
<feature type="region of interest" description="Disordered" evidence="7">
    <location>
        <begin position="442"/>
        <end position="465"/>
    </location>
</feature>
<dbReference type="InterPro" id="IPR003340">
    <property type="entry name" value="B3_DNA-bd"/>
</dbReference>
<feature type="domain" description="TF-B3" evidence="8">
    <location>
        <begin position="668"/>
        <end position="767"/>
    </location>
</feature>
<feature type="compositionally biased region" description="Polar residues" evidence="7">
    <location>
        <begin position="123"/>
        <end position="134"/>
    </location>
</feature>
<feature type="region of interest" description="Disordered" evidence="7">
    <location>
        <begin position="115"/>
        <end position="134"/>
    </location>
</feature>
<reference evidence="9" key="2">
    <citation type="submission" date="2023-06" db="EMBL/GenBank/DDBJ databases">
        <authorList>
            <person name="Ma L."/>
            <person name="Liu K.-W."/>
            <person name="Li Z."/>
            <person name="Hsiao Y.-Y."/>
            <person name="Qi Y."/>
            <person name="Fu T."/>
            <person name="Tang G."/>
            <person name="Zhang D."/>
            <person name="Sun W.-H."/>
            <person name="Liu D.-K."/>
            <person name="Li Y."/>
            <person name="Chen G.-Z."/>
            <person name="Liu X.-D."/>
            <person name="Liao X.-Y."/>
            <person name="Jiang Y.-T."/>
            <person name="Yu X."/>
            <person name="Hao Y."/>
            <person name="Huang J."/>
            <person name="Zhao X.-W."/>
            <person name="Ke S."/>
            <person name="Chen Y.-Y."/>
            <person name="Wu W.-L."/>
            <person name="Hsu J.-L."/>
            <person name="Lin Y.-F."/>
            <person name="Huang M.-D."/>
            <person name="Li C.-Y."/>
            <person name="Huang L."/>
            <person name="Wang Z.-W."/>
            <person name="Zhao X."/>
            <person name="Zhong W.-Y."/>
            <person name="Peng D.-H."/>
            <person name="Ahmad S."/>
            <person name="Lan S."/>
            <person name="Zhang J.-S."/>
            <person name="Tsai W.-C."/>
            <person name="Van De Peer Y."/>
            <person name="Liu Z.-J."/>
        </authorList>
    </citation>
    <scope>NUCLEOTIDE SEQUENCE</scope>
    <source>
        <strain evidence="9">SCP</strain>
        <tissue evidence="9">Leaves</tissue>
    </source>
</reference>
<evidence type="ECO:0000256" key="4">
    <source>
        <dbReference type="ARBA" id="ARBA00023125"/>
    </source>
</evidence>
<feature type="domain" description="TF-B3" evidence="8">
    <location>
        <begin position="332"/>
        <end position="428"/>
    </location>
</feature>
<dbReference type="InterPro" id="IPR015300">
    <property type="entry name" value="DNA-bd_pseudobarrel_sf"/>
</dbReference>
<protein>
    <submittedName>
        <fullName evidence="9">B3 domain-containing protein REM10</fullName>
    </submittedName>
</protein>
<evidence type="ECO:0000259" key="8">
    <source>
        <dbReference type="PROSITE" id="PS50863"/>
    </source>
</evidence>
<feature type="domain" description="TF-B3" evidence="8">
    <location>
        <begin position="495"/>
        <end position="594"/>
    </location>
</feature>
<keyword evidence="10" id="KW-1185">Reference proteome</keyword>
<proteinExistence type="predicted"/>
<dbReference type="CDD" id="cd10017">
    <property type="entry name" value="B3_DNA"/>
    <property type="match status" value="5"/>
</dbReference>
<name>A0AAV9BJI8_ACOGR</name>
<keyword evidence="5" id="KW-0804">Transcription</keyword>
<dbReference type="Proteomes" id="UP001179952">
    <property type="component" value="Unassembled WGS sequence"/>
</dbReference>
<dbReference type="PANTHER" id="PTHR31674:SF62">
    <property type="entry name" value="B3 DOMAIN-CONTAINING PROTEIN REM14-RELATED"/>
    <property type="match status" value="1"/>
</dbReference>
<feature type="domain" description="TF-B3" evidence="8">
    <location>
        <begin position="8"/>
        <end position="104"/>
    </location>
</feature>
<dbReference type="Pfam" id="PF02362">
    <property type="entry name" value="B3"/>
    <property type="match status" value="5"/>
</dbReference>
<gene>
    <name evidence="9" type="ORF">QJS04_geneDACA016092</name>
</gene>
<comment type="subcellular location">
    <subcellularLocation>
        <location evidence="1">Nucleus</location>
    </subcellularLocation>
</comment>
<reference evidence="9" key="1">
    <citation type="journal article" date="2023" name="Nat. Commun.">
        <title>Diploid and tetraploid genomes of Acorus and the evolution of monocots.</title>
        <authorList>
            <person name="Ma L."/>
            <person name="Liu K.W."/>
            <person name="Li Z."/>
            <person name="Hsiao Y.Y."/>
            <person name="Qi Y."/>
            <person name="Fu T."/>
            <person name="Tang G.D."/>
            <person name="Zhang D."/>
            <person name="Sun W.H."/>
            <person name="Liu D.K."/>
            <person name="Li Y."/>
            <person name="Chen G.Z."/>
            <person name="Liu X.D."/>
            <person name="Liao X.Y."/>
            <person name="Jiang Y.T."/>
            <person name="Yu X."/>
            <person name="Hao Y."/>
            <person name="Huang J."/>
            <person name="Zhao X.W."/>
            <person name="Ke S."/>
            <person name="Chen Y.Y."/>
            <person name="Wu W.L."/>
            <person name="Hsu J.L."/>
            <person name="Lin Y.F."/>
            <person name="Huang M.D."/>
            <person name="Li C.Y."/>
            <person name="Huang L."/>
            <person name="Wang Z.W."/>
            <person name="Zhao X."/>
            <person name="Zhong W.Y."/>
            <person name="Peng D.H."/>
            <person name="Ahmad S."/>
            <person name="Lan S."/>
            <person name="Zhang J.S."/>
            <person name="Tsai W.C."/>
            <person name="Van de Peer Y."/>
            <person name="Liu Z.J."/>
        </authorList>
    </citation>
    <scope>NUCLEOTIDE SEQUENCE</scope>
    <source>
        <strain evidence="9">SCP</strain>
    </source>
</reference>
<comment type="caution">
    <text evidence="9">The sequence shown here is derived from an EMBL/GenBank/DDBJ whole genome shotgun (WGS) entry which is preliminary data.</text>
</comment>
<evidence type="ECO:0000256" key="6">
    <source>
        <dbReference type="ARBA" id="ARBA00023242"/>
    </source>
</evidence>
<dbReference type="Gene3D" id="2.40.330.10">
    <property type="entry name" value="DNA-binding pseudobarrel domain"/>
    <property type="match status" value="5"/>
</dbReference>
<feature type="region of interest" description="Disordered" evidence="7">
    <location>
        <begin position="790"/>
        <end position="810"/>
    </location>
</feature>
<dbReference type="PANTHER" id="PTHR31674">
    <property type="entry name" value="B3 DOMAIN-CONTAINING PROTEIN REM-LIKE 3-RELATED"/>
    <property type="match status" value="1"/>
</dbReference>
<evidence type="ECO:0000313" key="9">
    <source>
        <dbReference type="EMBL" id="KAK1276528.1"/>
    </source>
</evidence>
<feature type="compositionally biased region" description="Basic and acidic residues" evidence="7">
    <location>
        <begin position="442"/>
        <end position="457"/>
    </location>
</feature>
<keyword evidence="6" id="KW-0539">Nucleus</keyword>
<feature type="region of interest" description="Disordered" evidence="7">
    <location>
        <begin position="603"/>
        <end position="627"/>
    </location>
</feature>
<dbReference type="GO" id="GO:0003677">
    <property type="term" value="F:DNA binding"/>
    <property type="evidence" value="ECO:0007669"/>
    <property type="project" value="UniProtKB-KW"/>
</dbReference>
<dbReference type="AlphaFoldDB" id="A0AAV9BJI8"/>
<evidence type="ECO:0000256" key="7">
    <source>
        <dbReference type="SAM" id="MobiDB-lite"/>
    </source>
</evidence>
<dbReference type="SMART" id="SM01019">
    <property type="entry name" value="B3"/>
    <property type="match status" value="5"/>
</dbReference>
<accession>A0AAV9BJI8</accession>
<organism evidence="9 10">
    <name type="scientific">Acorus gramineus</name>
    <name type="common">Dwarf sweet flag</name>
    <dbReference type="NCBI Taxonomy" id="55184"/>
    <lineage>
        <taxon>Eukaryota</taxon>
        <taxon>Viridiplantae</taxon>
        <taxon>Streptophyta</taxon>
        <taxon>Embryophyta</taxon>
        <taxon>Tracheophyta</taxon>
        <taxon>Spermatophyta</taxon>
        <taxon>Magnoliopsida</taxon>
        <taxon>Liliopsida</taxon>
        <taxon>Acoraceae</taxon>
        <taxon>Acorus</taxon>
    </lineage>
</organism>
<feature type="domain" description="TF-B3" evidence="8">
    <location>
        <begin position="168"/>
        <end position="265"/>
    </location>
</feature>
<evidence type="ECO:0000256" key="3">
    <source>
        <dbReference type="ARBA" id="ARBA00023015"/>
    </source>
</evidence>
<keyword evidence="3" id="KW-0805">Transcription regulation</keyword>
<sequence length="898" mass="103298">MDFSSSTKPLFFKVLVHGFHKKLSIPPTFVRKHLAHLNSSKSRGTVKSPLGRSWIVCVNVNDKGCFLEDGWRLFVRDHDLRVSDFLVFQYEGRLNFSVKLFNGSGCEKEYKSGTKVDVPPSTSPNGCTKQESSGNECKITSKKRTTKSTPLRNDIATRAVYKKKGISFFEFTIKLSNLSYPYMHIPCKFAAVNGFREKGEIMVRDPGGREWQLKISHRGRLRNETRLCGEWLNLAKVNGLEVGDVCIFKFNPHSDIMDVQIAKKNSILNCCKKEATEECRTENEIEKQCPIGCTRQGSSDDECKLNLRMTEHPQTRNAAEVKDIHNRDGISFYEATMNWTNITRPYMWIPRKFADLNCLRGREIMMRDPNRRLWKMKICRYNKIYKRIFSGEWLNFAQVNGLEVGDVCIFEYNPHVLDIIDVRIVKKKSELNHCKKEMPHSAQRNTEKYITESKSEKQTPTSCLKRRASYGESEVKLKKRVRMSHQGSGSKQHLSFKISMTPYNLFDSYLSIPGEFTESNGLEDGSQMMLRDPKGRSWEVQINHKLRSKNWSQLLGQWHQFVVANALQTGDICVFKLSAGGDEDILDVRILKGQSVKEEFPSVQTGSEEYQTESQSGTLSGSFSNGIITQQDPKRVREMEHKKEATMCPQRNDTSEMDVAHTKCEASWFTVSLKTHNIKKSYMYIPAEFAASNGFQKRKKINLRDRRGRLWEMKIFNSFHPKRRESRFCGMWLQFVRANGLEVGDICLLKHVSDGEEIMDVRIIKNQPGPRPKSTRNCKIEGTRFPSSIGESRLEESTDVTEPTKTTNQEKMEGDQMKMRADTLQPSAFEYVPSMANVLALLNDTPGILKKSPEYFHAISKFTNEAHRQAFVLLVDPETRALWIKHDYGSTRNMQFNQ</sequence>
<dbReference type="GO" id="GO:0005634">
    <property type="term" value="C:nucleus"/>
    <property type="evidence" value="ECO:0007669"/>
    <property type="project" value="UniProtKB-SubCell"/>
</dbReference>
<dbReference type="SUPFAM" id="SSF101936">
    <property type="entry name" value="DNA-binding pseudobarrel domain"/>
    <property type="match status" value="5"/>
</dbReference>
<keyword evidence="2" id="KW-0677">Repeat</keyword>
<evidence type="ECO:0000256" key="5">
    <source>
        <dbReference type="ARBA" id="ARBA00023163"/>
    </source>
</evidence>
<evidence type="ECO:0000256" key="2">
    <source>
        <dbReference type="ARBA" id="ARBA00022737"/>
    </source>
</evidence>
<dbReference type="EMBL" id="JAUJYN010000003">
    <property type="protein sequence ID" value="KAK1276528.1"/>
    <property type="molecule type" value="Genomic_DNA"/>
</dbReference>
<evidence type="ECO:0000256" key="1">
    <source>
        <dbReference type="ARBA" id="ARBA00004123"/>
    </source>
</evidence>
<dbReference type="PROSITE" id="PS50863">
    <property type="entry name" value="B3"/>
    <property type="match status" value="5"/>
</dbReference>
<evidence type="ECO:0000313" key="10">
    <source>
        <dbReference type="Proteomes" id="UP001179952"/>
    </source>
</evidence>
<keyword evidence="4" id="KW-0238">DNA-binding</keyword>